<protein>
    <recommendedName>
        <fullName evidence="4">Small ribosomal subunit protein uS15</fullName>
    </recommendedName>
</protein>
<dbReference type="RefSeq" id="WP_054845206.1">
    <property type="nucleotide sequence ID" value="NZ_AP018929.1"/>
</dbReference>
<evidence type="ECO:0000256" key="2">
    <source>
        <dbReference type="ARBA" id="ARBA00022980"/>
    </source>
</evidence>
<dbReference type="GeneID" id="41717819"/>
<dbReference type="Pfam" id="PF00312">
    <property type="entry name" value="Ribosomal_S15"/>
    <property type="match status" value="1"/>
</dbReference>
<dbReference type="OrthoDB" id="6533at2157"/>
<evidence type="ECO:0000256" key="3">
    <source>
        <dbReference type="ARBA" id="ARBA00023274"/>
    </source>
</evidence>
<proteinExistence type="inferred from homology"/>
<dbReference type="PANTHER" id="PTHR11885:SF6">
    <property type="entry name" value="SMALL RIBOSOMAL SUBUNIT PROTEIN US15"/>
    <property type="match status" value="1"/>
</dbReference>
<dbReference type="InterPro" id="IPR023029">
    <property type="entry name" value="Ribosomal_uS15_arc_euk"/>
</dbReference>
<accession>A0A510DVI3</accession>
<dbReference type="SMART" id="SM01387">
    <property type="entry name" value="Ribosomal_S15"/>
    <property type="match status" value="1"/>
</dbReference>
<reference evidence="10" key="1">
    <citation type="submission" date="2018-09" db="EMBL/GenBank/DDBJ databases">
        <title>Complete Genome Sequencing of Sulfolobus sp. JCM 16834.</title>
        <authorList>
            <person name="Kato S."/>
            <person name="Itoh T."/>
            <person name="Ohkuma M."/>
        </authorList>
    </citation>
    <scope>NUCLEOTIDE SEQUENCE [LARGE SCALE GENOMIC DNA]</scope>
    <source>
        <strain evidence="10">IC-007</strain>
    </source>
</reference>
<dbReference type="SMART" id="SM01386">
    <property type="entry name" value="Ribosomal_S13_N"/>
    <property type="match status" value="1"/>
</dbReference>
<comment type="subunit">
    <text evidence="4">Part of the 30S ribosomal subunit.</text>
</comment>
<dbReference type="Gene3D" id="4.10.860.130">
    <property type="match status" value="1"/>
</dbReference>
<dbReference type="CDD" id="cd00353">
    <property type="entry name" value="Ribosomal_S15p_S13e"/>
    <property type="match status" value="1"/>
</dbReference>
<dbReference type="InterPro" id="IPR009068">
    <property type="entry name" value="uS15_NS1_RNA-bd_sf"/>
</dbReference>
<dbReference type="HAMAP" id="MF_01343_A">
    <property type="entry name" value="Ribosomal_uS15_A"/>
    <property type="match status" value="1"/>
</dbReference>
<evidence type="ECO:0000256" key="4">
    <source>
        <dbReference type="HAMAP-Rule" id="MF_01343"/>
    </source>
</evidence>
<keyword evidence="2 4" id="KW-0689">Ribosomal protein</keyword>
<comment type="similarity">
    <text evidence="1 4 5">Belongs to the universal ribosomal protein uS15 family.</text>
</comment>
<name>A0A510E367_9CREN</name>
<sequence>MNKRRARGKSHSMRPVRAGSPKWVKFTREEVEVLVEELSKKGYPPSMIGLVLRDQYGVPLVKQVTRKSVSQILEERGLAPKIPEDLFNLIKKAVNVRRHLSEYPKDKKAKRGLEEVESKIRRLSRYYVEVEKLPRDWRYDPAKAELLIASAEAS</sequence>
<dbReference type="Proteomes" id="UP000325030">
    <property type="component" value="Chromosome"/>
</dbReference>
<evidence type="ECO:0000313" key="10">
    <source>
        <dbReference type="Proteomes" id="UP000325030"/>
    </source>
</evidence>
<evidence type="ECO:0000256" key="1">
    <source>
        <dbReference type="ARBA" id="ARBA00008434"/>
    </source>
</evidence>
<keyword evidence="9" id="KW-1185">Reference proteome</keyword>
<dbReference type="PROSITE" id="PS00362">
    <property type="entry name" value="RIBOSOMAL_S15"/>
    <property type="match status" value="1"/>
</dbReference>
<dbReference type="NCBIfam" id="NF006331">
    <property type="entry name" value="PRK08561.1"/>
    <property type="match status" value="1"/>
</dbReference>
<evidence type="ECO:0000313" key="8">
    <source>
        <dbReference type="EMBL" id="BBG26954.1"/>
    </source>
</evidence>
<evidence type="ECO:0000313" key="7">
    <source>
        <dbReference type="EMBL" id="BBG24197.1"/>
    </source>
</evidence>
<dbReference type="PANTHER" id="PTHR11885">
    <property type="entry name" value="RIBOSOMAL PROTEIN S15P/S13E"/>
    <property type="match status" value="1"/>
</dbReference>
<dbReference type="GO" id="GO:0022627">
    <property type="term" value="C:cytosolic small ribosomal subunit"/>
    <property type="evidence" value="ECO:0007669"/>
    <property type="project" value="TreeGrafter"/>
</dbReference>
<evidence type="ECO:0000313" key="9">
    <source>
        <dbReference type="Proteomes" id="UP000322983"/>
    </source>
</evidence>
<dbReference type="STRING" id="1294262.GCA_001316085_00541"/>
<dbReference type="GO" id="GO:0070181">
    <property type="term" value="F:small ribosomal subunit rRNA binding"/>
    <property type="evidence" value="ECO:0007669"/>
    <property type="project" value="TreeGrafter"/>
</dbReference>
<feature type="domain" description="Small ribosomal subunit protein uS15 N-terminal" evidence="6">
    <location>
        <begin position="1"/>
        <end position="58"/>
    </location>
</feature>
<dbReference type="GO" id="GO:0006412">
    <property type="term" value="P:translation"/>
    <property type="evidence" value="ECO:0007669"/>
    <property type="project" value="UniProtKB-UniRule"/>
</dbReference>
<evidence type="ECO:0000259" key="6">
    <source>
        <dbReference type="SMART" id="SM01386"/>
    </source>
</evidence>
<evidence type="ECO:0000256" key="5">
    <source>
        <dbReference type="RuleBase" id="RU003919"/>
    </source>
</evidence>
<dbReference type="FunFam" id="1.10.287.10:FF:000003">
    <property type="entry name" value="40S ribosomal protein S13"/>
    <property type="match status" value="1"/>
</dbReference>
<dbReference type="EMBL" id="AP018929">
    <property type="protein sequence ID" value="BBG24197.1"/>
    <property type="molecule type" value="Genomic_DNA"/>
</dbReference>
<dbReference type="Proteomes" id="UP000322983">
    <property type="component" value="Chromosome"/>
</dbReference>
<dbReference type="Pfam" id="PF08069">
    <property type="entry name" value="Ribosomal_S13_N"/>
    <property type="match status" value="1"/>
</dbReference>
<dbReference type="AlphaFoldDB" id="A0A510E367"/>
<reference evidence="8 9" key="2">
    <citation type="journal article" date="2020" name="Int. J. Syst. Evol. Microbiol.">
        <title>Sulfuracidifex tepidarius gen. nov., sp. nov. and transfer of Sulfolobus metallicus Huber and Stetter 1992 to the genus Sulfuracidifex as Sulfuracidifex metallicus comb. nov.</title>
        <authorList>
            <person name="Itoh T."/>
            <person name="Miura T."/>
            <person name="Sakai H.D."/>
            <person name="Kato S."/>
            <person name="Ohkuma M."/>
            <person name="Takashina T."/>
        </authorList>
    </citation>
    <scope>NUCLEOTIDE SEQUENCE</scope>
    <source>
        <strain evidence="7 9">IC-006</strain>
        <strain evidence="8">IC-007</strain>
    </source>
</reference>
<dbReference type="GO" id="GO:0003735">
    <property type="term" value="F:structural constituent of ribosome"/>
    <property type="evidence" value="ECO:0007669"/>
    <property type="project" value="InterPro"/>
</dbReference>
<dbReference type="Gene3D" id="1.10.287.10">
    <property type="entry name" value="S15/NS1, RNA-binding"/>
    <property type="match status" value="1"/>
</dbReference>
<dbReference type="SUPFAM" id="SSF47060">
    <property type="entry name" value="S15/NS1 RNA-binding domain"/>
    <property type="match status" value="1"/>
</dbReference>
<accession>A0A510E367</accession>
<keyword evidence="3 4" id="KW-0687">Ribonucleoprotein</keyword>
<dbReference type="KEGG" id="step:IC006_1504"/>
<dbReference type="InterPro" id="IPR000589">
    <property type="entry name" value="Ribosomal_uS15"/>
</dbReference>
<dbReference type="EMBL" id="AP018930">
    <property type="protein sequence ID" value="BBG26954.1"/>
    <property type="molecule type" value="Genomic_DNA"/>
</dbReference>
<dbReference type="InterPro" id="IPR012606">
    <property type="entry name" value="Ribosomal_uS15_N"/>
</dbReference>
<organism evidence="8 10">
    <name type="scientific">Sulfuracidifex tepidarius</name>
    <dbReference type="NCBI Taxonomy" id="1294262"/>
    <lineage>
        <taxon>Archaea</taxon>
        <taxon>Thermoproteota</taxon>
        <taxon>Thermoprotei</taxon>
        <taxon>Sulfolobales</taxon>
        <taxon>Sulfolobaceae</taxon>
        <taxon>Sulfuracidifex</taxon>
    </lineage>
</organism>
<gene>
    <name evidence="4" type="primary">rps15</name>
    <name evidence="7" type="ORF">IC006_1504</name>
    <name evidence="8" type="ORF">IC007_1481</name>
</gene>